<sequence length="108" mass="11507">MQVLQKIGTRVQAAKTAINGAGETYHCNAAVADHGLAQVVAQRATNLAHEHPSLSQADAMMLAAREVGLVQSFATGSKPFHEVRMQLDARVRKQSATSPQTTSQLSIV</sequence>
<protein>
    <submittedName>
        <fullName evidence="1">Uncharacterized protein</fullName>
    </submittedName>
</protein>
<keyword evidence="2" id="KW-1185">Reference proteome</keyword>
<reference evidence="1 2" key="1">
    <citation type="submission" date="2019-03" db="EMBL/GenBank/DDBJ databases">
        <title>Genomic Encyclopedia of Type Strains, Phase IV (KMG-IV): sequencing the most valuable type-strain genomes for metagenomic binning, comparative biology and taxonomic classification.</title>
        <authorList>
            <person name="Goeker M."/>
        </authorList>
    </citation>
    <scope>NUCLEOTIDE SEQUENCE [LARGE SCALE GENOMIC DNA]</scope>
    <source>
        <strain evidence="1 2">DSM 1837</strain>
    </source>
</reference>
<gene>
    <name evidence="1" type="ORF">EV674_1224</name>
</gene>
<proteinExistence type="predicted"/>
<comment type="caution">
    <text evidence="1">The sequence shown here is derived from an EMBL/GenBank/DDBJ whole genome shotgun (WGS) entry which is preliminary data.</text>
</comment>
<dbReference type="Proteomes" id="UP000295182">
    <property type="component" value="Unassembled WGS sequence"/>
</dbReference>
<evidence type="ECO:0000313" key="2">
    <source>
        <dbReference type="Proteomes" id="UP000295182"/>
    </source>
</evidence>
<evidence type="ECO:0000313" key="1">
    <source>
        <dbReference type="EMBL" id="TCP15933.1"/>
    </source>
</evidence>
<dbReference type="AlphaFoldDB" id="A0A4R2N520"/>
<accession>A0A4R2N520</accession>
<organism evidence="1 2">
    <name type="scientific">Simplicispira metamorpha</name>
    <dbReference type="NCBI Taxonomy" id="80881"/>
    <lineage>
        <taxon>Bacteria</taxon>
        <taxon>Pseudomonadati</taxon>
        <taxon>Pseudomonadota</taxon>
        <taxon>Betaproteobacteria</taxon>
        <taxon>Burkholderiales</taxon>
        <taxon>Comamonadaceae</taxon>
        <taxon>Simplicispira</taxon>
    </lineage>
</organism>
<name>A0A4R2N520_9BURK</name>
<dbReference type="EMBL" id="SLXH01000022">
    <property type="protein sequence ID" value="TCP15933.1"/>
    <property type="molecule type" value="Genomic_DNA"/>
</dbReference>